<reference evidence="2" key="1">
    <citation type="submission" date="2020-11" db="EMBL/GenBank/DDBJ databases">
        <title>Whole-genome analyses of Nonomuraea sp. K274.</title>
        <authorList>
            <person name="Veyisoglu A."/>
        </authorList>
    </citation>
    <scope>NUCLEOTIDE SEQUENCE</scope>
    <source>
        <strain evidence="2">K274</strain>
    </source>
</reference>
<sequence>MSTRGAAARISSATGYLLMRLGDVARLRTEEELARWDITGKELRVLAYAHGAAMSQRDLTTLARMDRTTMTAVINRLEERGRVQRVRNPADRRKYLITITEEGTRLVEEALAHMAEVEAGLLGPLTPIERSLLNNMVTRLFAAHDPDCA</sequence>
<dbReference type="RefSeq" id="WP_195901834.1">
    <property type="nucleotide sequence ID" value="NZ_JADOGI010000244.1"/>
</dbReference>
<keyword evidence="3" id="KW-1185">Reference proteome</keyword>
<dbReference type="PANTHER" id="PTHR33164">
    <property type="entry name" value="TRANSCRIPTIONAL REGULATOR, MARR FAMILY"/>
    <property type="match status" value="1"/>
</dbReference>
<gene>
    <name evidence="2" type="ORF">ITP53_46205</name>
</gene>
<name>A0A931F6A6_9ACTN</name>
<dbReference type="PANTHER" id="PTHR33164:SF95">
    <property type="entry name" value="TRANSCRIPTIONAL REGULATOR"/>
    <property type="match status" value="1"/>
</dbReference>
<evidence type="ECO:0000313" key="2">
    <source>
        <dbReference type="EMBL" id="MBF8192951.1"/>
    </source>
</evidence>
<evidence type="ECO:0000259" key="1">
    <source>
        <dbReference type="PROSITE" id="PS50995"/>
    </source>
</evidence>
<dbReference type="InterPro" id="IPR036388">
    <property type="entry name" value="WH-like_DNA-bd_sf"/>
</dbReference>
<comment type="caution">
    <text evidence="2">The sequence shown here is derived from an EMBL/GenBank/DDBJ whole genome shotgun (WGS) entry which is preliminary data.</text>
</comment>
<dbReference type="GO" id="GO:0006950">
    <property type="term" value="P:response to stress"/>
    <property type="evidence" value="ECO:0007669"/>
    <property type="project" value="TreeGrafter"/>
</dbReference>
<dbReference type="SMART" id="SM00347">
    <property type="entry name" value="HTH_MARR"/>
    <property type="match status" value="1"/>
</dbReference>
<protein>
    <submittedName>
        <fullName evidence="2">MarR family transcriptional regulator</fullName>
    </submittedName>
</protein>
<evidence type="ECO:0000313" key="3">
    <source>
        <dbReference type="Proteomes" id="UP000605361"/>
    </source>
</evidence>
<dbReference type="PROSITE" id="PS50995">
    <property type="entry name" value="HTH_MARR_2"/>
    <property type="match status" value="1"/>
</dbReference>
<feature type="domain" description="HTH marR-type" evidence="1">
    <location>
        <begin position="11"/>
        <end position="142"/>
    </location>
</feature>
<dbReference type="GO" id="GO:0003700">
    <property type="term" value="F:DNA-binding transcription factor activity"/>
    <property type="evidence" value="ECO:0007669"/>
    <property type="project" value="InterPro"/>
</dbReference>
<dbReference type="InterPro" id="IPR000835">
    <property type="entry name" value="HTH_MarR-typ"/>
</dbReference>
<dbReference type="Gene3D" id="1.10.10.10">
    <property type="entry name" value="Winged helix-like DNA-binding domain superfamily/Winged helix DNA-binding domain"/>
    <property type="match status" value="1"/>
</dbReference>
<dbReference type="SUPFAM" id="SSF46785">
    <property type="entry name" value="Winged helix' DNA-binding domain"/>
    <property type="match status" value="1"/>
</dbReference>
<dbReference type="InterPro" id="IPR039422">
    <property type="entry name" value="MarR/SlyA-like"/>
</dbReference>
<organism evidence="2 3">
    <name type="scientific">Nonomuraea cypriaca</name>
    <dbReference type="NCBI Taxonomy" id="1187855"/>
    <lineage>
        <taxon>Bacteria</taxon>
        <taxon>Bacillati</taxon>
        <taxon>Actinomycetota</taxon>
        <taxon>Actinomycetes</taxon>
        <taxon>Streptosporangiales</taxon>
        <taxon>Streptosporangiaceae</taxon>
        <taxon>Nonomuraea</taxon>
    </lineage>
</organism>
<dbReference type="Pfam" id="PF12802">
    <property type="entry name" value="MarR_2"/>
    <property type="match status" value="1"/>
</dbReference>
<dbReference type="InterPro" id="IPR036390">
    <property type="entry name" value="WH_DNA-bd_sf"/>
</dbReference>
<dbReference type="AlphaFoldDB" id="A0A931F6A6"/>
<dbReference type="Proteomes" id="UP000605361">
    <property type="component" value="Unassembled WGS sequence"/>
</dbReference>
<dbReference type="PRINTS" id="PR00598">
    <property type="entry name" value="HTHMARR"/>
</dbReference>
<accession>A0A931F6A6</accession>
<proteinExistence type="predicted"/>
<dbReference type="EMBL" id="JADOGI010000244">
    <property type="protein sequence ID" value="MBF8192951.1"/>
    <property type="molecule type" value="Genomic_DNA"/>
</dbReference>